<keyword evidence="2" id="KW-1185">Reference proteome</keyword>
<gene>
    <name evidence="1" type="ORF">DFP98_15933</name>
</gene>
<proteinExistence type="predicted"/>
<dbReference type="Proteomes" id="UP000256977">
    <property type="component" value="Unassembled WGS sequence"/>
</dbReference>
<evidence type="ECO:0000313" key="2">
    <source>
        <dbReference type="Proteomes" id="UP000256977"/>
    </source>
</evidence>
<accession>A0A3D9HR21</accession>
<dbReference type="EMBL" id="QRDZ01000059">
    <property type="protein sequence ID" value="RED51984.1"/>
    <property type="molecule type" value="Genomic_DNA"/>
</dbReference>
<evidence type="ECO:0000313" key="1">
    <source>
        <dbReference type="EMBL" id="RED51984.1"/>
    </source>
</evidence>
<sequence length="46" mass="5172">NLIGEYFYITYRKPFKAENISLGFQGDVSSNRGTVLFALPGVFPDE</sequence>
<organism evidence="1 2">
    <name type="scientific">Cohnella phaseoli</name>
    <dbReference type="NCBI Taxonomy" id="456490"/>
    <lineage>
        <taxon>Bacteria</taxon>
        <taxon>Bacillati</taxon>
        <taxon>Bacillota</taxon>
        <taxon>Bacilli</taxon>
        <taxon>Bacillales</taxon>
        <taxon>Paenibacillaceae</taxon>
        <taxon>Cohnella</taxon>
    </lineage>
</organism>
<dbReference type="AlphaFoldDB" id="A0A3D9HR21"/>
<feature type="non-terminal residue" evidence="1">
    <location>
        <position position="1"/>
    </location>
</feature>
<comment type="caution">
    <text evidence="1">The sequence shown here is derived from an EMBL/GenBank/DDBJ whole genome shotgun (WGS) entry which is preliminary data.</text>
</comment>
<protein>
    <submittedName>
        <fullName evidence="1">Uncharacterized protein</fullName>
    </submittedName>
</protein>
<reference evidence="1 2" key="1">
    <citation type="submission" date="2018-07" db="EMBL/GenBank/DDBJ databases">
        <title>Genomic Encyclopedia of Type Strains, Phase III (KMG-III): the genomes of soil and plant-associated and newly described type strains.</title>
        <authorList>
            <person name="Whitman W."/>
        </authorList>
    </citation>
    <scope>NUCLEOTIDE SEQUENCE [LARGE SCALE GENOMIC DNA]</scope>
    <source>
        <strain evidence="1 2">CECT 7287</strain>
    </source>
</reference>
<name>A0A3D9HR21_9BACL</name>